<sequence length="231" mass="26929">MEGKKRQRCIYVTARQKKKLIELMTKHPELISCKVTQDFNYEDSHKLWQNIANECNAIPGARKTWRQWRKTWHDIRSKTKKKQAETNGELPISTVILTPTEQEALDIKNTSSTEDYHGTPEFVPMGDSQHDIFNDDISVPFISEPESPPEAKVFNTLEHKSSKLKLSSSKHNSKNSESCYFNCDILAVQEQRKIQIKEEYLNFKKDYLRQKLQLLKEQTEALKSIAKELSK</sequence>
<dbReference type="AlphaFoldDB" id="A0A8J9YCD5"/>
<evidence type="ECO:0000313" key="8">
    <source>
        <dbReference type="Proteomes" id="UP000838878"/>
    </source>
</evidence>
<evidence type="ECO:0000313" key="7">
    <source>
        <dbReference type="EMBL" id="CAH0725519.1"/>
    </source>
</evidence>
<name>A0A8J9YCD5_9NEOP</name>
<gene>
    <name evidence="7" type="ORF">BINO364_LOCUS11094</name>
</gene>
<protein>
    <recommendedName>
        <fullName evidence="2">Regulatory protein zeste</fullName>
    </recommendedName>
</protein>
<organism evidence="7 8">
    <name type="scientific">Brenthis ino</name>
    <name type="common">lesser marbled fritillary</name>
    <dbReference type="NCBI Taxonomy" id="405034"/>
    <lineage>
        <taxon>Eukaryota</taxon>
        <taxon>Metazoa</taxon>
        <taxon>Ecdysozoa</taxon>
        <taxon>Arthropoda</taxon>
        <taxon>Hexapoda</taxon>
        <taxon>Insecta</taxon>
        <taxon>Pterygota</taxon>
        <taxon>Neoptera</taxon>
        <taxon>Endopterygota</taxon>
        <taxon>Lepidoptera</taxon>
        <taxon>Glossata</taxon>
        <taxon>Ditrysia</taxon>
        <taxon>Papilionoidea</taxon>
        <taxon>Nymphalidae</taxon>
        <taxon>Heliconiinae</taxon>
        <taxon>Argynnini</taxon>
        <taxon>Brenthis</taxon>
    </lineage>
</organism>
<keyword evidence="8" id="KW-1185">Reference proteome</keyword>
<dbReference type="InterPro" id="IPR028002">
    <property type="entry name" value="Myb_DNA-bind_5"/>
</dbReference>
<evidence type="ECO:0000256" key="5">
    <source>
        <dbReference type="ARBA" id="ARBA00025466"/>
    </source>
</evidence>
<dbReference type="Proteomes" id="UP000838878">
    <property type="component" value="Chromosome 5"/>
</dbReference>
<evidence type="ECO:0000256" key="2">
    <source>
        <dbReference type="ARBA" id="ARBA00016807"/>
    </source>
</evidence>
<comment type="function">
    <text evidence="5">Involved in transvection phenomena (= synapsis-dependent gene expression), where the synaptic pairing of chromosomes carrying genes with which zeste interacts influences the expression of these genes. Zeste binds to DNA and stimulates transcription from a nearby promoter.</text>
</comment>
<feature type="non-terminal residue" evidence="7">
    <location>
        <position position="231"/>
    </location>
</feature>
<dbReference type="EMBL" id="OV170225">
    <property type="protein sequence ID" value="CAH0725519.1"/>
    <property type="molecule type" value="Genomic_DNA"/>
</dbReference>
<keyword evidence="4" id="KW-0804">Transcription</keyword>
<keyword evidence="3" id="KW-0805">Transcription regulation</keyword>
<proteinExistence type="predicted"/>
<evidence type="ECO:0000259" key="6">
    <source>
        <dbReference type="Pfam" id="PF13873"/>
    </source>
</evidence>
<evidence type="ECO:0000256" key="1">
    <source>
        <dbReference type="ARBA" id="ARBA00011764"/>
    </source>
</evidence>
<dbReference type="Pfam" id="PF13873">
    <property type="entry name" value="Myb_DNA-bind_5"/>
    <property type="match status" value="1"/>
</dbReference>
<dbReference type="OrthoDB" id="7543230at2759"/>
<reference evidence="7" key="1">
    <citation type="submission" date="2021-12" db="EMBL/GenBank/DDBJ databases">
        <authorList>
            <person name="Martin H S."/>
        </authorList>
    </citation>
    <scope>NUCLEOTIDE SEQUENCE</scope>
</reference>
<comment type="subunit">
    <text evidence="1">Self-associates forming complexes of several hundred monomers.</text>
</comment>
<feature type="domain" description="Myb/SANT-like DNA-binding" evidence="6">
    <location>
        <begin position="12"/>
        <end position="84"/>
    </location>
</feature>
<evidence type="ECO:0000256" key="3">
    <source>
        <dbReference type="ARBA" id="ARBA00023015"/>
    </source>
</evidence>
<evidence type="ECO:0000256" key="4">
    <source>
        <dbReference type="ARBA" id="ARBA00023163"/>
    </source>
</evidence>
<accession>A0A8J9YCD5</accession>